<accession>A0A1A7ZZL0</accession>
<sequence>GLNRIQTQVRPNPTQLLMTPLALKYGENSCYGNCFTGKKRDLLMKFLYV</sequence>
<evidence type="ECO:0000313" key="1">
    <source>
        <dbReference type="EMBL" id="SBP47701.1"/>
    </source>
</evidence>
<dbReference type="EMBL" id="HADY01009216">
    <property type="protein sequence ID" value="SBP47701.1"/>
    <property type="molecule type" value="Transcribed_RNA"/>
</dbReference>
<name>A0A1A7ZZL0_NOTFU</name>
<feature type="non-terminal residue" evidence="1">
    <location>
        <position position="1"/>
    </location>
</feature>
<protein>
    <submittedName>
        <fullName evidence="1">ATPase, Ca++ transporting, plasma membrane 4</fullName>
    </submittedName>
</protein>
<reference evidence="1" key="1">
    <citation type="submission" date="2016-05" db="EMBL/GenBank/DDBJ databases">
        <authorList>
            <person name="Lavstsen T."/>
            <person name="Jespersen J.S."/>
        </authorList>
    </citation>
    <scope>NUCLEOTIDE SEQUENCE</scope>
    <source>
        <tissue evidence="1">Brain</tissue>
    </source>
</reference>
<dbReference type="AlphaFoldDB" id="A0A1A7ZZL0"/>
<reference evidence="1" key="2">
    <citation type="submission" date="2016-06" db="EMBL/GenBank/DDBJ databases">
        <title>The genome of a short-lived fish provides insights into sex chromosome evolution and the genetic control of aging.</title>
        <authorList>
            <person name="Reichwald K."/>
            <person name="Felder M."/>
            <person name="Petzold A."/>
            <person name="Koch P."/>
            <person name="Groth M."/>
            <person name="Platzer M."/>
        </authorList>
    </citation>
    <scope>NUCLEOTIDE SEQUENCE</scope>
    <source>
        <tissue evidence="1">Brain</tissue>
    </source>
</reference>
<organism evidence="1">
    <name type="scientific">Nothobranchius furzeri</name>
    <name type="common">Turquoise killifish</name>
    <dbReference type="NCBI Taxonomy" id="105023"/>
    <lineage>
        <taxon>Eukaryota</taxon>
        <taxon>Metazoa</taxon>
        <taxon>Chordata</taxon>
        <taxon>Craniata</taxon>
        <taxon>Vertebrata</taxon>
        <taxon>Euteleostomi</taxon>
        <taxon>Actinopterygii</taxon>
        <taxon>Neopterygii</taxon>
        <taxon>Teleostei</taxon>
        <taxon>Neoteleostei</taxon>
        <taxon>Acanthomorphata</taxon>
        <taxon>Ovalentaria</taxon>
        <taxon>Atherinomorphae</taxon>
        <taxon>Cyprinodontiformes</taxon>
        <taxon>Nothobranchiidae</taxon>
        <taxon>Nothobranchius</taxon>
    </lineage>
</organism>
<proteinExistence type="predicted"/>
<gene>
    <name evidence="1" type="primary">ATP2B4</name>
</gene>